<proteinExistence type="predicted"/>
<gene>
    <name evidence="2" type="ORF">BLNAU_4210</name>
</gene>
<organism evidence="2 3">
    <name type="scientific">Blattamonas nauphoetae</name>
    <dbReference type="NCBI Taxonomy" id="2049346"/>
    <lineage>
        <taxon>Eukaryota</taxon>
        <taxon>Metamonada</taxon>
        <taxon>Preaxostyla</taxon>
        <taxon>Oxymonadida</taxon>
        <taxon>Blattamonas</taxon>
    </lineage>
</organism>
<keyword evidence="3" id="KW-1185">Reference proteome</keyword>
<feature type="compositionally biased region" description="Polar residues" evidence="1">
    <location>
        <begin position="92"/>
        <end position="103"/>
    </location>
</feature>
<dbReference type="EMBL" id="JARBJD010000020">
    <property type="protein sequence ID" value="KAK2960813.1"/>
    <property type="molecule type" value="Genomic_DNA"/>
</dbReference>
<evidence type="ECO:0000313" key="3">
    <source>
        <dbReference type="Proteomes" id="UP001281761"/>
    </source>
</evidence>
<comment type="caution">
    <text evidence="2">The sequence shown here is derived from an EMBL/GenBank/DDBJ whole genome shotgun (WGS) entry which is preliminary data.</text>
</comment>
<accession>A0ABQ9YAL1</accession>
<evidence type="ECO:0000313" key="2">
    <source>
        <dbReference type="EMBL" id="KAK2960813.1"/>
    </source>
</evidence>
<dbReference type="Proteomes" id="UP001281761">
    <property type="component" value="Unassembled WGS sequence"/>
</dbReference>
<sequence>MFSAVCRTRITLVNISKSLLTFSDRPSFNLPHSSEQTQTVKSSTATLCPSHIDICREFSTNTTFPKSTPLQFSVFASGAVGTNKKCVDSKIRTNTSSARNNTHSSHRQPRQIDNDLSRSLLLSQDTSLNFTFFSQTFPLFSSSIHFERNSLQTTQNHIEFTVPFAEPFKTSFSIPSCSPKLVSPTASFNNTGNKTFFVSVFPLTISHNFRAALSPLFFYVFCPAQTEVSPSPQIRLDGSCAFGVTFNELEVGLKGSVRTSDSLVADAAVAGDCCEGIVKLGGNVERIDTMLTAFGEVKEEKRGLAKRASERSKKEVTLKEWHTKSATFEFLKYHWEW</sequence>
<evidence type="ECO:0000256" key="1">
    <source>
        <dbReference type="SAM" id="MobiDB-lite"/>
    </source>
</evidence>
<name>A0ABQ9YAL1_9EUKA</name>
<protein>
    <submittedName>
        <fullName evidence="2">Uncharacterized protein</fullName>
    </submittedName>
</protein>
<reference evidence="2 3" key="1">
    <citation type="journal article" date="2022" name="bioRxiv">
        <title>Genomics of Preaxostyla Flagellates Illuminates Evolutionary Transitions and the Path Towards Mitochondrial Loss.</title>
        <authorList>
            <person name="Novak L.V.F."/>
            <person name="Treitli S.C."/>
            <person name="Pyrih J."/>
            <person name="Halakuc P."/>
            <person name="Pipaliya S.V."/>
            <person name="Vacek V."/>
            <person name="Brzon O."/>
            <person name="Soukal P."/>
            <person name="Eme L."/>
            <person name="Dacks J.B."/>
            <person name="Karnkowska A."/>
            <person name="Elias M."/>
            <person name="Hampl V."/>
        </authorList>
    </citation>
    <scope>NUCLEOTIDE SEQUENCE [LARGE SCALE GENOMIC DNA]</scope>
    <source>
        <strain evidence="2">NAU3</strain>
        <tissue evidence="2">Gut</tissue>
    </source>
</reference>
<feature type="region of interest" description="Disordered" evidence="1">
    <location>
        <begin position="91"/>
        <end position="111"/>
    </location>
</feature>